<dbReference type="RefSeq" id="WP_092350276.1">
    <property type="nucleotide sequence ID" value="NZ_FNQN01000010.1"/>
</dbReference>
<dbReference type="InterPro" id="IPR023198">
    <property type="entry name" value="PGP-like_dom2"/>
</dbReference>
<keyword evidence="1" id="KW-0378">Hydrolase</keyword>
<dbReference type="Proteomes" id="UP000199409">
    <property type="component" value="Unassembled WGS sequence"/>
</dbReference>
<sequence length="266" mass="28742">MIKAVITDLAGTTIDFGSCAPAGAFIELFRRHRIQVSPEQARVPMGLEKRAHIVAIASMPEIAQQWRSNHDGVDWTETDISALYAEFIPLQLKVLPAYGELIPGAVKLMRWCREQGIRVGATTGYNRDMLAVVLGCAAEQGFVPDSSCCAEDVPDGRPAPWMIYRCLQQLGVFPPAAVVNVGDTLPDVVSGRNAGSWSVGVLQSGNMLGLSRSELAALDAKVMAQRCATARTEMLKAGAHFVLDSIEQLPELIATINRKMAQGIKP</sequence>
<dbReference type="GO" id="GO:0005829">
    <property type="term" value="C:cytosol"/>
    <property type="evidence" value="ECO:0007669"/>
    <property type="project" value="TreeGrafter"/>
</dbReference>
<dbReference type="STRING" id="37625.SAMN05660420_02994"/>
<accession>A0A1H4DJ71</accession>
<dbReference type="HAMAP" id="MF_01375">
    <property type="entry name" value="PhnX"/>
    <property type="match status" value="1"/>
</dbReference>
<dbReference type="InterPro" id="IPR036412">
    <property type="entry name" value="HAD-like_sf"/>
</dbReference>
<dbReference type="Pfam" id="PF00702">
    <property type="entry name" value="Hydrolase"/>
    <property type="match status" value="1"/>
</dbReference>
<dbReference type="InterPro" id="IPR023214">
    <property type="entry name" value="HAD_sf"/>
</dbReference>
<dbReference type="PANTHER" id="PTHR43434:SF19">
    <property type="entry name" value="PHOSPHONOACETALDEHYDE HYDROLASE"/>
    <property type="match status" value="1"/>
</dbReference>
<protein>
    <submittedName>
        <fullName evidence="1">Phosphonoacetaldehyde hydrolase</fullName>
    </submittedName>
</protein>
<organism evidence="1 2">
    <name type="scientific">Desulfuromusa kysingii</name>
    <dbReference type="NCBI Taxonomy" id="37625"/>
    <lineage>
        <taxon>Bacteria</taxon>
        <taxon>Pseudomonadati</taxon>
        <taxon>Thermodesulfobacteriota</taxon>
        <taxon>Desulfuromonadia</taxon>
        <taxon>Desulfuromonadales</taxon>
        <taxon>Geopsychrobacteraceae</taxon>
        <taxon>Desulfuromusa</taxon>
    </lineage>
</organism>
<dbReference type="GO" id="GO:0006281">
    <property type="term" value="P:DNA repair"/>
    <property type="evidence" value="ECO:0007669"/>
    <property type="project" value="TreeGrafter"/>
</dbReference>
<dbReference type="SUPFAM" id="SSF56784">
    <property type="entry name" value="HAD-like"/>
    <property type="match status" value="1"/>
</dbReference>
<dbReference type="NCBIfam" id="TIGR01422">
    <property type="entry name" value="phosphonatase"/>
    <property type="match status" value="1"/>
</dbReference>
<dbReference type="SFLD" id="SFLDS00003">
    <property type="entry name" value="Haloacid_Dehalogenase"/>
    <property type="match status" value="1"/>
</dbReference>
<proteinExistence type="inferred from homology"/>
<dbReference type="Gene3D" id="3.40.50.1000">
    <property type="entry name" value="HAD superfamily/HAD-like"/>
    <property type="match status" value="1"/>
</dbReference>
<dbReference type="AlphaFoldDB" id="A0A1H4DJ71"/>
<reference evidence="1 2" key="1">
    <citation type="submission" date="2016-10" db="EMBL/GenBank/DDBJ databases">
        <authorList>
            <person name="de Groot N.N."/>
        </authorList>
    </citation>
    <scope>NUCLEOTIDE SEQUENCE [LARGE SCALE GENOMIC DNA]</scope>
    <source>
        <strain evidence="1 2">DSM 7343</strain>
    </source>
</reference>
<name>A0A1H4DJ71_9BACT</name>
<dbReference type="SFLD" id="SFLDG01129">
    <property type="entry name" value="C1.5:_HAD__Beta-PGM__Phosphata"/>
    <property type="match status" value="1"/>
</dbReference>
<dbReference type="GO" id="GO:0050194">
    <property type="term" value="F:phosphonoacetaldehyde hydrolase activity"/>
    <property type="evidence" value="ECO:0007669"/>
    <property type="project" value="InterPro"/>
</dbReference>
<dbReference type="PANTHER" id="PTHR43434">
    <property type="entry name" value="PHOSPHOGLYCOLATE PHOSPHATASE"/>
    <property type="match status" value="1"/>
</dbReference>
<gene>
    <name evidence="1" type="ORF">SAMN05660420_02994</name>
</gene>
<dbReference type="InterPro" id="IPR006323">
    <property type="entry name" value="Phosphonoacetald_hydro"/>
</dbReference>
<evidence type="ECO:0000313" key="1">
    <source>
        <dbReference type="EMBL" id="SEA72831.1"/>
    </source>
</evidence>
<evidence type="ECO:0000313" key="2">
    <source>
        <dbReference type="Proteomes" id="UP000199409"/>
    </source>
</evidence>
<keyword evidence="2" id="KW-1185">Reference proteome</keyword>
<dbReference type="OrthoDB" id="5504491at2"/>
<dbReference type="GO" id="GO:0019700">
    <property type="term" value="P:organic phosphonate catabolic process"/>
    <property type="evidence" value="ECO:0007669"/>
    <property type="project" value="InterPro"/>
</dbReference>
<dbReference type="InterPro" id="IPR050155">
    <property type="entry name" value="HAD-like_hydrolase_sf"/>
</dbReference>
<dbReference type="SFLD" id="SFLDG01135">
    <property type="entry name" value="C1.5.6:_HAD__Beta-PGM__Phospha"/>
    <property type="match status" value="1"/>
</dbReference>
<dbReference type="GO" id="GO:0008967">
    <property type="term" value="F:phosphoglycolate phosphatase activity"/>
    <property type="evidence" value="ECO:0007669"/>
    <property type="project" value="TreeGrafter"/>
</dbReference>
<dbReference type="Gene3D" id="1.10.150.240">
    <property type="entry name" value="Putative phosphatase, domain 2"/>
    <property type="match status" value="1"/>
</dbReference>
<dbReference type="EMBL" id="FNQN01000010">
    <property type="protein sequence ID" value="SEA72831.1"/>
    <property type="molecule type" value="Genomic_DNA"/>
</dbReference>